<keyword evidence="2" id="KW-0677">Repeat</keyword>
<feature type="disulfide bond" evidence="5">
    <location>
        <begin position="176"/>
        <end position="186"/>
    </location>
</feature>
<sequence>MRLVGGATEYEGRVEIQNSDGTGQWGTICDDDFDLNDARVVCRQLGYGFPLQYTSGVFGEGSGSIWLDDVQCEGDEETLLDCPSNDWGEHDCGHYEDVGVICSMEVRLVGGSSANEGRVEIRIGNGEWGTICDDSFDINAANVVCRQLGYGNAASYEGWAYFGQGTGSIWLDDVECDGDEETLLDCSSGVVSADLTLPGEVFSEDLNDRNSPRYRMLAGTLESEVSKAFEDISTFRQATVKSFR</sequence>
<dbReference type="PANTHER" id="PTHR48071:SF18">
    <property type="entry name" value="DELETED IN MALIGNANT BRAIN TUMORS 1 PROTEIN-RELATED"/>
    <property type="match status" value="1"/>
</dbReference>
<protein>
    <recommendedName>
        <fullName evidence="9">SRCR domain-containing protein</fullName>
    </recommendedName>
</protein>
<keyword evidence="4" id="KW-0325">Glycoprotein</keyword>
<feature type="domain" description="SEA" evidence="6">
    <location>
        <begin position="187"/>
        <end position="244"/>
    </location>
</feature>
<dbReference type="SMART" id="SM00202">
    <property type="entry name" value="SR"/>
    <property type="match status" value="2"/>
</dbReference>
<gene>
    <name evidence="8" type="ORF">BRAFLDRAFT_92363</name>
</gene>
<dbReference type="FunFam" id="3.10.250.10:FF:000001">
    <property type="entry name" value="Lysyl oxidase 4 isoform X1"/>
    <property type="match status" value="1"/>
</dbReference>
<evidence type="ECO:0000256" key="3">
    <source>
        <dbReference type="ARBA" id="ARBA00023157"/>
    </source>
</evidence>
<dbReference type="InterPro" id="IPR000082">
    <property type="entry name" value="SEA_dom"/>
</dbReference>
<dbReference type="Pfam" id="PF00530">
    <property type="entry name" value="SRCR"/>
    <property type="match status" value="2"/>
</dbReference>
<dbReference type="EMBL" id="GG666487">
    <property type="protein sequence ID" value="EEN64548.1"/>
    <property type="molecule type" value="Genomic_DNA"/>
</dbReference>
<dbReference type="InterPro" id="IPR001190">
    <property type="entry name" value="SRCR"/>
</dbReference>
<dbReference type="AlphaFoldDB" id="C3Y515"/>
<dbReference type="SUPFAM" id="SSF82671">
    <property type="entry name" value="SEA domain"/>
    <property type="match status" value="1"/>
</dbReference>
<dbReference type="FunFam" id="3.10.250.10:FF:000006">
    <property type="entry name" value="neurotrypsin isoform X2"/>
    <property type="match status" value="1"/>
</dbReference>
<dbReference type="PROSITE" id="PS50287">
    <property type="entry name" value="SRCR_2"/>
    <property type="match status" value="2"/>
</dbReference>
<accession>C3Y515</accession>
<organism>
    <name type="scientific">Branchiostoma floridae</name>
    <name type="common">Florida lancelet</name>
    <name type="synonym">Amphioxus</name>
    <dbReference type="NCBI Taxonomy" id="7739"/>
    <lineage>
        <taxon>Eukaryota</taxon>
        <taxon>Metazoa</taxon>
        <taxon>Chordata</taxon>
        <taxon>Cephalochordata</taxon>
        <taxon>Leptocardii</taxon>
        <taxon>Amphioxiformes</taxon>
        <taxon>Branchiostomatidae</taxon>
        <taxon>Branchiostoma</taxon>
    </lineage>
</organism>
<evidence type="ECO:0000256" key="1">
    <source>
        <dbReference type="ARBA" id="ARBA00022729"/>
    </source>
</evidence>
<keyword evidence="3 5" id="KW-1015">Disulfide bond</keyword>
<dbReference type="SUPFAM" id="SSF56487">
    <property type="entry name" value="SRCR-like"/>
    <property type="match status" value="2"/>
</dbReference>
<dbReference type="InterPro" id="IPR036364">
    <property type="entry name" value="SEA_dom_sf"/>
</dbReference>
<dbReference type="PANTHER" id="PTHR48071">
    <property type="entry name" value="SRCR DOMAIN-CONTAINING PROTEIN"/>
    <property type="match status" value="1"/>
</dbReference>
<dbReference type="InParanoid" id="C3Y515"/>
<dbReference type="Gene3D" id="3.10.250.10">
    <property type="entry name" value="SRCR-like domain"/>
    <property type="match status" value="2"/>
</dbReference>
<proteinExistence type="predicted"/>
<evidence type="ECO:0000256" key="5">
    <source>
        <dbReference type="PROSITE-ProRule" id="PRU00196"/>
    </source>
</evidence>
<dbReference type="PROSITE" id="PS50024">
    <property type="entry name" value="SEA"/>
    <property type="match status" value="1"/>
</dbReference>
<feature type="disulfide bond" evidence="5">
    <location>
        <begin position="72"/>
        <end position="82"/>
    </location>
</feature>
<evidence type="ECO:0000313" key="8">
    <source>
        <dbReference type="EMBL" id="EEN64548.1"/>
    </source>
</evidence>
<comment type="caution">
    <text evidence="5">Lacks conserved residue(s) required for the propagation of feature annotation.</text>
</comment>
<feature type="domain" description="SRCR" evidence="7">
    <location>
        <begin position="106"/>
        <end position="186"/>
    </location>
</feature>
<keyword evidence="1" id="KW-0732">Signal</keyword>
<evidence type="ECO:0000259" key="6">
    <source>
        <dbReference type="PROSITE" id="PS50024"/>
    </source>
</evidence>
<evidence type="ECO:0008006" key="9">
    <source>
        <dbReference type="Google" id="ProtNLM"/>
    </source>
</evidence>
<dbReference type="PRINTS" id="PR00258">
    <property type="entry name" value="SPERACTRCPTR"/>
</dbReference>
<evidence type="ECO:0000256" key="2">
    <source>
        <dbReference type="ARBA" id="ARBA00022737"/>
    </source>
</evidence>
<reference evidence="8" key="1">
    <citation type="journal article" date="2008" name="Nature">
        <title>The amphioxus genome and the evolution of the chordate karyotype.</title>
        <authorList>
            <consortium name="US DOE Joint Genome Institute (JGI-PGF)"/>
            <person name="Putnam N.H."/>
            <person name="Butts T."/>
            <person name="Ferrier D.E.K."/>
            <person name="Furlong R.F."/>
            <person name="Hellsten U."/>
            <person name="Kawashima T."/>
            <person name="Robinson-Rechavi M."/>
            <person name="Shoguchi E."/>
            <person name="Terry A."/>
            <person name="Yu J.-K."/>
            <person name="Benito-Gutierrez E.L."/>
            <person name="Dubchak I."/>
            <person name="Garcia-Fernandez J."/>
            <person name="Gibson-Brown J.J."/>
            <person name="Grigoriev I.V."/>
            <person name="Horton A.C."/>
            <person name="de Jong P.J."/>
            <person name="Jurka J."/>
            <person name="Kapitonov V.V."/>
            <person name="Kohara Y."/>
            <person name="Kuroki Y."/>
            <person name="Lindquist E."/>
            <person name="Lucas S."/>
            <person name="Osoegawa K."/>
            <person name="Pennacchio L.A."/>
            <person name="Salamov A.A."/>
            <person name="Satou Y."/>
            <person name="Sauka-Spengler T."/>
            <person name="Schmutz J."/>
            <person name="Shin-I T."/>
            <person name="Toyoda A."/>
            <person name="Bronner-Fraser M."/>
            <person name="Fujiyama A."/>
            <person name="Holland L.Z."/>
            <person name="Holland P.W.H."/>
            <person name="Satoh N."/>
            <person name="Rokhsar D.S."/>
        </authorList>
    </citation>
    <scope>NUCLEOTIDE SEQUENCE [LARGE SCALE GENOMIC DNA]</scope>
    <source>
        <strain evidence="8">S238N-H82</strain>
        <tissue evidence="8">Testes</tissue>
    </source>
</reference>
<feature type="domain" description="SRCR" evidence="7">
    <location>
        <begin position="1"/>
        <end position="103"/>
    </location>
</feature>
<evidence type="ECO:0000256" key="4">
    <source>
        <dbReference type="ARBA" id="ARBA00023180"/>
    </source>
</evidence>
<dbReference type="GO" id="GO:0016020">
    <property type="term" value="C:membrane"/>
    <property type="evidence" value="ECO:0007669"/>
    <property type="project" value="InterPro"/>
</dbReference>
<evidence type="ECO:0000259" key="7">
    <source>
        <dbReference type="PROSITE" id="PS50287"/>
    </source>
</evidence>
<dbReference type="InterPro" id="IPR036772">
    <property type="entry name" value="SRCR-like_dom_sf"/>
</dbReference>
<name>C3Y515_BRAFL</name>